<feature type="region of interest" description="Disordered" evidence="5">
    <location>
        <begin position="1"/>
        <end position="56"/>
    </location>
</feature>
<evidence type="ECO:0000256" key="2">
    <source>
        <dbReference type="ARBA" id="ARBA00022448"/>
    </source>
</evidence>
<evidence type="ECO:0000256" key="1">
    <source>
        <dbReference type="ARBA" id="ARBA00009674"/>
    </source>
</evidence>
<dbReference type="GO" id="GO:0005198">
    <property type="term" value="F:structural molecule activity"/>
    <property type="evidence" value="ECO:0007669"/>
    <property type="project" value="TreeGrafter"/>
</dbReference>
<evidence type="ECO:0000256" key="4">
    <source>
        <dbReference type="ARBA" id="ARBA00030094"/>
    </source>
</evidence>
<dbReference type="FunFam" id="1.10.10.10:FF:000141">
    <property type="entry name" value="vacuolar protein-sorting-associated protein 25"/>
    <property type="match status" value="1"/>
</dbReference>
<reference evidence="6 7" key="1">
    <citation type="submission" date="2024-02" db="EMBL/GenBank/DDBJ databases">
        <title>De novo assembly and annotation of 12 fungi associated with fruit tree decline syndrome in Ontario, Canada.</title>
        <authorList>
            <person name="Sulman M."/>
            <person name="Ellouze W."/>
            <person name="Ilyukhin E."/>
        </authorList>
    </citation>
    <scope>NUCLEOTIDE SEQUENCE [LARGE SCALE GENOMIC DNA]</scope>
    <source>
        <strain evidence="6 7">M11/M66-122</strain>
    </source>
</reference>
<keyword evidence="7" id="KW-1185">Reference proteome</keyword>
<evidence type="ECO:0000256" key="3">
    <source>
        <dbReference type="ARBA" id="ARBA00022927"/>
    </source>
</evidence>
<dbReference type="GO" id="GO:0042803">
    <property type="term" value="F:protein homodimerization activity"/>
    <property type="evidence" value="ECO:0007669"/>
    <property type="project" value="TreeGrafter"/>
</dbReference>
<dbReference type="PANTHER" id="PTHR13149:SF0">
    <property type="entry name" value="VACUOLAR PROTEIN-SORTING-ASSOCIATED PROTEIN 25"/>
    <property type="match status" value="1"/>
</dbReference>
<dbReference type="EMBL" id="JAKJXP020000020">
    <property type="protein sequence ID" value="KAK7754455.1"/>
    <property type="molecule type" value="Genomic_DNA"/>
</dbReference>
<comment type="caution">
    <text evidence="6">The sequence shown here is derived from an EMBL/GenBank/DDBJ whole genome shotgun (WGS) entry which is preliminary data.</text>
</comment>
<organism evidence="6 7">
    <name type="scientific">Diatrype stigma</name>
    <dbReference type="NCBI Taxonomy" id="117547"/>
    <lineage>
        <taxon>Eukaryota</taxon>
        <taxon>Fungi</taxon>
        <taxon>Dikarya</taxon>
        <taxon>Ascomycota</taxon>
        <taxon>Pezizomycotina</taxon>
        <taxon>Sordariomycetes</taxon>
        <taxon>Xylariomycetidae</taxon>
        <taxon>Xylariales</taxon>
        <taxon>Diatrypaceae</taxon>
        <taxon>Diatrype</taxon>
    </lineage>
</organism>
<dbReference type="InterPro" id="IPR036390">
    <property type="entry name" value="WH_DNA-bd_sf"/>
</dbReference>
<comment type="similarity">
    <text evidence="1">Belongs to the VPS25 family.</text>
</comment>
<dbReference type="PANTHER" id="PTHR13149">
    <property type="entry name" value="VACUOLAR PROTEIN SORTING-ASSOCIATED PROTEIN VPS25"/>
    <property type="match status" value="1"/>
</dbReference>
<feature type="compositionally biased region" description="Pro residues" evidence="5">
    <location>
        <begin position="34"/>
        <end position="46"/>
    </location>
</feature>
<keyword evidence="2" id="KW-0813">Transport</keyword>
<dbReference type="AlphaFoldDB" id="A0AAN9USM1"/>
<gene>
    <name evidence="6" type="ORF">SLS62_003475</name>
</gene>
<sequence>MQSPTPGSSSGPTTSTPTPTTSTTALNPSSSTPTPTPAPTSNPKPTPTSTSTSTSTAFEFPREYHFPPFFTRQPNATTRRSQLEKWSALIQGWARSRRQFRVSVAKDGETALFYNRALGRRLAPADAREVLEFMRRHEGRAEPVLGGDRGGGGLSLGSAFGVGGEDDLGGGGGGGGGDGGGTSDVYWVYWKTPEEWAHDIEAWIEETAQKGVVFTLYELTEGEDTRGTEFHGLDPEILQKALQVLVKRGKAQIFGQEDQQGVKFF</sequence>
<evidence type="ECO:0000256" key="5">
    <source>
        <dbReference type="SAM" id="MobiDB-lite"/>
    </source>
</evidence>
<feature type="compositionally biased region" description="Low complexity" evidence="5">
    <location>
        <begin position="47"/>
        <end position="56"/>
    </location>
</feature>
<dbReference type="GO" id="GO:0043328">
    <property type="term" value="P:protein transport to vacuole involved in ubiquitin-dependent protein catabolic process via the multivesicular body sorting pathway"/>
    <property type="evidence" value="ECO:0007669"/>
    <property type="project" value="TreeGrafter"/>
</dbReference>
<dbReference type="Gene3D" id="1.10.10.10">
    <property type="entry name" value="Winged helix-like DNA-binding domain superfamily/Winged helix DNA-binding domain"/>
    <property type="match status" value="1"/>
</dbReference>
<dbReference type="InterPro" id="IPR014041">
    <property type="entry name" value="ESCRT-II_cplx_Vps25-sub_N"/>
</dbReference>
<dbReference type="GO" id="GO:0016236">
    <property type="term" value="P:macroautophagy"/>
    <property type="evidence" value="ECO:0007669"/>
    <property type="project" value="UniProtKB-ARBA"/>
</dbReference>
<evidence type="ECO:0000313" key="7">
    <source>
        <dbReference type="Proteomes" id="UP001320420"/>
    </source>
</evidence>
<dbReference type="SUPFAM" id="SSF46785">
    <property type="entry name" value="Winged helix' DNA-binding domain"/>
    <property type="match status" value="2"/>
</dbReference>
<name>A0AAN9USM1_9PEZI</name>
<dbReference type="GO" id="GO:0000814">
    <property type="term" value="C:ESCRT II complex"/>
    <property type="evidence" value="ECO:0007669"/>
    <property type="project" value="InterPro"/>
</dbReference>
<dbReference type="Gene3D" id="1.10.10.570">
    <property type="entry name" value="Winged helix' DNA-binding domain. Chain C. Domain 1"/>
    <property type="match status" value="1"/>
</dbReference>
<dbReference type="InterPro" id="IPR036388">
    <property type="entry name" value="WH-like_DNA-bd_sf"/>
</dbReference>
<evidence type="ECO:0000313" key="6">
    <source>
        <dbReference type="EMBL" id="KAK7754455.1"/>
    </source>
</evidence>
<feature type="compositionally biased region" description="Low complexity" evidence="5">
    <location>
        <begin position="1"/>
        <end position="33"/>
    </location>
</feature>
<proteinExistence type="inferred from homology"/>
<dbReference type="InterPro" id="IPR008570">
    <property type="entry name" value="ESCRT-II_cplx_Vps25-sub"/>
</dbReference>
<keyword evidence="3" id="KW-0653">Protein transport</keyword>
<protein>
    <recommendedName>
        <fullName evidence="4">ESCRT-II complex subunit VPS25</fullName>
    </recommendedName>
</protein>
<dbReference type="Proteomes" id="UP001320420">
    <property type="component" value="Unassembled WGS sequence"/>
</dbReference>
<dbReference type="Pfam" id="PF05871">
    <property type="entry name" value="ESCRT-II"/>
    <property type="match status" value="1"/>
</dbReference>
<accession>A0AAN9USM1</accession>